<dbReference type="RefSeq" id="WP_323296782.1">
    <property type="nucleotide sequence ID" value="NZ_JAYFUM010000011.1"/>
</dbReference>
<reference evidence="2 3" key="1">
    <citation type="submission" date="2023-12" db="EMBL/GenBank/DDBJ databases">
        <title>Novel species of the genus Arcicella isolated from rivers.</title>
        <authorList>
            <person name="Lu H."/>
        </authorList>
    </citation>
    <scope>NUCLEOTIDE SEQUENCE [LARGE SCALE GENOMIC DNA]</scope>
    <source>
        <strain evidence="2 3">KCTC 23307</strain>
    </source>
</reference>
<evidence type="ECO:0000259" key="1">
    <source>
        <dbReference type="Pfam" id="PF04754"/>
    </source>
</evidence>
<sequence length="297" mass="34378">MSHLNNPHDKFFKETFSRLDIAQSFIEETFPSEIRDKINLLTLTKINASFTDADLSEHLADIVYQTEYAGQQALVSLLFEHKSYPEKYPHLQLLRYMNNVWHEEQKQNKPLSVVISTVIYHGESTWKKLSMLTYFGNTHESLHPFIPQFDYLLFSLNGIEDYQIENFKSDMLGLATMLMKHSRDKMNSFLNLTPFLVNKLNALDSARQDDFIKTTFRYIEEGINLTQNKLSPIFTQVSQNVNNIAMTIADEIREETTFNHIKGLLQNGITPEIIAKSFGISVQKVEEIIKKLKTSSN</sequence>
<accession>A0ABU5QAG1</accession>
<dbReference type="PANTHER" id="PTHR34611:SF2">
    <property type="entry name" value="INACTIVE RECOMBINATION-PROMOTING NUCLEASE-LIKE PROTEIN RPNE-RELATED"/>
    <property type="match status" value="1"/>
</dbReference>
<dbReference type="Pfam" id="PF04754">
    <property type="entry name" value="Transposase_31"/>
    <property type="match status" value="1"/>
</dbReference>
<protein>
    <submittedName>
        <fullName evidence="2">Rpn family recombination-promoting nuclease/putative transposase</fullName>
    </submittedName>
</protein>
<keyword evidence="3" id="KW-1185">Reference proteome</keyword>
<proteinExistence type="predicted"/>
<dbReference type="InterPro" id="IPR006842">
    <property type="entry name" value="Transposase_31"/>
</dbReference>
<name>A0ABU5QAG1_9BACT</name>
<evidence type="ECO:0000313" key="3">
    <source>
        <dbReference type="Proteomes" id="UP001302949"/>
    </source>
</evidence>
<dbReference type="InterPro" id="IPR051699">
    <property type="entry name" value="Rpn/YhgA-like_nuclease"/>
</dbReference>
<organism evidence="2 3">
    <name type="scientific">Arcicella rigui</name>
    <dbReference type="NCBI Taxonomy" id="797020"/>
    <lineage>
        <taxon>Bacteria</taxon>
        <taxon>Pseudomonadati</taxon>
        <taxon>Bacteroidota</taxon>
        <taxon>Cytophagia</taxon>
        <taxon>Cytophagales</taxon>
        <taxon>Flectobacillaceae</taxon>
        <taxon>Arcicella</taxon>
    </lineage>
</organism>
<feature type="domain" description="Transposase (putative) YhgA-like" evidence="1">
    <location>
        <begin position="6"/>
        <end position="204"/>
    </location>
</feature>
<comment type="caution">
    <text evidence="2">The sequence shown here is derived from an EMBL/GenBank/DDBJ whole genome shotgun (WGS) entry which is preliminary data.</text>
</comment>
<dbReference type="PANTHER" id="PTHR34611">
    <property type="match status" value="1"/>
</dbReference>
<evidence type="ECO:0000313" key="2">
    <source>
        <dbReference type="EMBL" id="MEA5139622.1"/>
    </source>
</evidence>
<dbReference type="EMBL" id="JAYFUM010000011">
    <property type="protein sequence ID" value="MEA5139622.1"/>
    <property type="molecule type" value="Genomic_DNA"/>
</dbReference>
<dbReference type="Proteomes" id="UP001302949">
    <property type="component" value="Unassembled WGS sequence"/>
</dbReference>
<gene>
    <name evidence="2" type="ORF">VB248_10765</name>
</gene>